<dbReference type="Gene3D" id="3.30.70.100">
    <property type="match status" value="1"/>
</dbReference>
<dbReference type="InterPro" id="IPR050744">
    <property type="entry name" value="AI-2_Isomerase_LsrG"/>
</dbReference>
<dbReference type="PANTHER" id="PTHR33336:SF14">
    <property type="entry name" value="ANTIBIOTIC BIOSYNTHESIS MONOOXYGENASE"/>
    <property type="match status" value="1"/>
</dbReference>
<keyword evidence="2" id="KW-0503">Monooxygenase</keyword>
<dbReference type="EMBL" id="CP102487">
    <property type="protein sequence ID" value="UUX59007.1"/>
    <property type="molecule type" value="Genomic_DNA"/>
</dbReference>
<sequence length="103" mass="10879">MTTTIVTAVFTPREGAKDELIAALREAIPAVHEEQGCELYAIHDAEDGTITMLEKWTTHADLDAHGAGPAVERLGSLIEPFLAAPAQVTKMTPLPAGMSQGAL</sequence>
<dbReference type="PANTHER" id="PTHR33336">
    <property type="entry name" value="QUINOL MONOOXYGENASE YGIN-RELATED"/>
    <property type="match status" value="1"/>
</dbReference>
<dbReference type="AlphaFoldDB" id="A0AA95BRX7"/>
<keyword evidence="2" id="KW-0560">Oxidoreductase</keyword>
<evidence type="ECO:0000313" key="2">
    <source>
        <dbReference type="EMBL" id="UUX59007.1"/>
    </source>
</evidence>
<dbReference type="InterPro" id="IPR011008">
    <property type="entry name" value="Dimeric_a/b-barrel"/>
</dbReference>
<accession>A0AA95BRX7</accession>
<name>A0AA95BRX7_9MICC</name>
<organism evidence="2 3">
    <name type="scientific">Glutamicibacter halophytocola</name>
    <dbReference type="NCBI Taxonomy" id="1933880"/>
    <lineage>
        <taxon>Bacteria</taxon>
        <taxon>Bacillati</taxon>
        <taxon>Actinomycetota</taxon>
        <taxon>Actinomycetes</taxon>
        <taxon>Micrococcales</taxon>
        <taxon>Micrococcaceae</taxon>
        <taxon>Glutamicibacter</taxon>
    </lineage>
</organism>
<dbReference type="Proteomes" id="UP001060018">
    <property type="component" value="Chromosome"/>
</dbReference>
<proteinExistence type="predicted"/>
<evidence type="ECO:0000259" key="1">
    <source>
        <dbReference type="PROSITE" id="PS51725"/>
    </source>
</evidence>
<feature type="domain" description="ABM" evidence="1">
    <location>
        <begin position="4"/>
        <end position="91"/>
    </location>
</feature>
<dbReference type="SUPFAM" id="SSF54909">
    <property type="entry name" value="Dimeric alpha+beta barrel"/>
    <property type="match status" value="1"/>
</dbReference>
<dbReference type="PROSITE" id="PS51725">
    <property type="entry name" value="ABM"/>
    <property type="match status" value="1"/>
</dbReference>
<dbReference type="InterPro" id="IPR007138">
    <property type="entry name" value="ABM_dom"/>
</dbReference>
<protein>
    <submittedName>
        <fullName evidence="2">Antibiotic biosynthesis monooxygenase</fullName>
    </submittedName>
</protein>
<gene>
    <name evidence="2" type="ORF">NUH22_17200</name>
</gene>
<dbReference type="Pfam" id="PF03992">
    <property type="entry name" value="ABM"/>
    <property type="match status" value="1"/>
</dbReference>
<reference evidence="2" key="1">
    <citation type="journal article" date="2022" name="Pest Manag. Sci.">
        <title>Glutamicibacter halophytocola-mediated host fitness of potato tuber moth on Solanaceae crops.</title>
        <authorList>
            <person name="Wang W."/>
            <person name="Xiao G."/>
            <person name="Du G."/>
            <person name="Chang L."/>
            <person name="Yang Y."/>
            <person name="Ye J."/>
            <person name="Chen B."/>
        </authorList>
    </citation>
    <scope>NUCLEOTIDE SEQUENCE</scope>
    <source>
        <strain evidence="2">S2</strain>
    </source>
</reference>
<dbReference type="GO" id="GO:0004497">
    <property type="term" value="F:monooxygenase activity"/>
    <property type="evidence" value="ECO:0007669"/>
    <property type="project" value="UniProtKB-KW"/>
</dbReference>
<dbReference type="RefSeq" id="WP_195182077.1">
    <property type="nucleotide sequence ID" value="NZ_CP102487.1"/>
</dbReference>
<evidence type="ECO:0000313" key="3">
    <source>
        <dbReference type="Proteomes" id="UP001060018"/>
    </source>
</evidence>